<protein>
    <submittedName>
        <fullName evidence="3">Type VI secretion system Vgr family protein</fullName>
    </submittedName>
</protein>
<dbReference type="InterPro" id="IPR028244">
    <property type="entry name" value="T6SS_Rhs_Vgr_dom"/>
</dbReference>
<dbReference type="NCBIfam" id="TIGR01646">
    <property type="entry name" value="vgr_GE"/>
    <property type="match status" value="1"/>
</dbReference>
<dbReference type="Pfam" id="PF05954">
    <property type="entry name" value="Phage_GPD"/>
    <property type="match status" value="1"/>
</dbReference>
<dbReference type="InterPro" id="IPR006531">
    <property type="entry name" value="Gp5/Vgr_OB"/>
</dbReference>
<dbReference type="Gene3D" id="2.30.110.50">
    <property type="match status" value="1"/>
</dbReference>
<feature type="domain" description="Gp5/Type VI secretion system Vgr protein OB-fold" evidence="1">
    <location>
        <begin position="377"/>
        <end position="437"/>
    </location>
</feature>
<dbReference type="SUPFAM" id="SSF69279">
    <property type="entry name" value="Phage tail proteins"/>
    <property type="match status" value="2"/>
</dbReference>
<evidence type="ECO:0000313" key="3">
    <source>
        <dbReference type="EMBL" id="MDC8786105.1"/>
    </source>
</evidence>
<evidence type="ECO:0000259" key="1">
    <source>
        <dbReference type="Pfam" id="PF04717"/>
    </source>
</evidence>
<evidence type="ECO:0000313" key="4">
    <source>
        <dbReference type="Proteomes" id="UP001219862"/>
    </source>
</evidence>
<sequence length="834" mass="90363">MNNAASRHSQHRLHIIGMPQLEALDLIRVQGSERLGGLYRYELACEAPAGVDVSGSLQPLIGCRANLQMGPRLIWGQISSARWHYARGVPRLHLVLEPRLARLGLMRMNQVFLNQSSVQTVQAVLEQSGLSAQWQDWRVSASYPVFAQRTCYEQSALDFVLWLLAYEGIGLRFEHAREGERLVFFDDHAGLDRSSPYLQGLRVAPRAGLVNDSEPETLTHASLQSRATAQAVDLTEYDAQQAQLNLSVTQGEAQDGEQAFHSHGEHYKTVVDGDQIAQVRLQERLCRQQTLLGQGPLMELQAGRVIKVDGDDVAGYWVVTELHLDTHRDGSLHTRFEAARADNPQQMWRPERVTPRPKIHGLVPAKIHRGQPIAQLDEVGRYHVGYPWQDQPESKALRMVQPYAGPSYGSHFPLKDNAEVWLGHVQGDPDRPIVLGVSHSGQQADVVTAKDNSRNVLRSQAGNKLRLEDRQGEEHIKLYTPHGHSQLNLGHMVTHGKKQRGQGLELRSALHGAIRSANQLLITTGTASPRATGEAQRSASSSEVRATLQNLHSFIGNRSLAAHQVGAFTLASLPTATGVKNALDTTVKDALGPSKAHQIHWAAAGQVLGAPTLHAAASQDLGAWSLAGQDWLAGSQIQLATQGASRVHIEQGGRKAFVSEGNAETTISKGRLHILVEGNITLQSQGGAISLKAGGSSIQLTAHGHAGLKSSGASVMQTSLHEVKAGAVMVQGGSKAQLPGELSSTAMTPAKNWLALKRLDDELQPVTPCKVSALFAGGERREGSLDKNGSIRFEDVPAGLAQIVYTDPESPKLPREYAVAKLPSGLAQLLGGRG</sequence>
<organism evidence="3 4">
    <name type="scientific">Roseateles koreensis</name>
    <dbReference type="NCBI Taxonomy" id="2987526"/>
    <lineage>
        <taxon>Bacteria</taxon>
        <taxon>Pseudomonadati</taxon>
        <taxon>Pseudomonadota</taxon>
        <taxon>Betaproteobacteria</taxon>
        <taxon>Burkholderiales</taxon>
        <taxon>Sphaerotilaceae</taxon>
        <taxon>Roseateles</taxon>
    </lineage>
</organism>
<evidence type="ECO:0000259" key="2">
    <source>
        <dbReference type="Pfam" id="PF13296"/>
    </source>
</evidence>
<dbReference type="Gene3D" id="3.55.50.10">
    <property type="entry name" value="Baseplate protein-like domains"/>
    <property type="match status" value="1"/>
</dbReference>
<feature type="domain" description="Putative type VI secretion system Rhs element associated Vgr" evidence="2">
    <location>
        <begin position="458"/>
        <end position="540"/>
    </location>
</feature>
<dbReference type="Pfam" id="PF04717">
    <property type="entry name" value="Phage_base_V"/>
    <property type="match status" value="1"/>
</dbReference>
<dbReference type="Proteomes" id="UP001219862">
    <property type="component" value="Unassembled WGS sequence"/>
</dbReference>
<dbReference type="Pfam" id="PF13296">
    <property type="entry name" value="T6SS_Vgr"/>
    <property type="match status" value="1"/>
</dbReference>
<dbReference type="EMBL" id="JAQQXS010000011">
    <property type="protein sequence ID" value="MDC8786105.1"/>
    <property type="molecule type" value="Genomic_DNA"/>
</dbReference>
<dbReference type="SUPFAM" id="SSF69255">
    <property type="entry name" value="gp5 N-terminal domain-like"/>
    <property type="match status" value="1"/>
</dbReference>
<dbReference type="Gene3D" id="4.10.220.110">
    <property type="match status" value="1"/>
</dbReference>
<dbReference type="RefSeq" id="WP_273597221.1">
    <property type="nucleotide sequence ID" value="NZ_JAQQXS010000011.1"/>
</dbReference>
<accession>A0ABT5KT71</accession>
<proteinExistence type="predicted"/>
<dbReference type="InterPro" id="IPR006533">
    <property type="entry name" value="T6SS_Vgr_RhsGE"/>
</dbReference>
<dbReference type="InterPro" id="IPR037026">
    <property type="entry name" value="Vgr_OB-fold_dom_sf"/>
</dbReference>
<comment type="caution">
    <text evidence="3">The sequence shown here is derived from an EMBL/GenBank/DDBJ whole genome shotgun (WGS) entry which is preliminary data.</text>
</comment>
<dbReference type="Gene3D" id="2.40.50.230">
    <property type="entry name" value="Gp5 N-terminal domain"/>
    <property type="match status" value="1"/>
</dbReference>
<keyword evidence="4" id="KW-1185">Reference proteome</keyword>
<reference evidence="3 4" key="1">
    <citation type="submission" date="2022-10" db="EMBL/GenBank/DDBJ databases">
        <title>paucibacter sp. hw8 Genome sequencing.</title>
        <authorList>
            <person name="Park S."/>
        </authorList>
    </citation>
    <scope>NUCLEOTIDE SEQUENCE [LARGE SCALE GENOMIC DNA]</scope>
    <source>
        <strain evidence="4">hw8</strain>
    </source>
</reference>
<name>A0ABT5KT71_9BURK</name>
<gene>
    <name evidence="3" type="ORF">PRZ01_12975</name>
</gene>